<dbReference type="SUPFAM" id="SSF51182">
    <property type="entry name" value="RmlC-like cupins"/>
    <property type="match status" value="1"/>
</dbReference>
<dbReference type="Proteomes" id="UP000193689">
    <property type="component" value="Unassembled WGS sequence"/>
</dbReference>
<dbReference type="GO" id="GO:0019237">
    <property type="term" value="F:centromeric DNA binding"/>
    <property type="evidence" value="ECO:0007669"/>
    <property type="project" value="InterPro"/>
</dbReference>
<name>A0A1Y2DXG1_9PEZI</name>
<dbReference type="GO" id="GO:0051455">
    <property type="term" value="P:spindle attachment to meiosis I kinetochore"/>
    <property type="evidence" value="ECO:0007669"/>
    <property type="project" value="TreeGrafter"/>
</dbReference>
<comment type="subcellular location">
    <subcellularLocation>
        <location evidence="1">Nucleus</location>
    </subcellularLocation>
</comment>
<dbReference type="GO" id="GO:0051382">
    <property type="term" value="P:kinetochore assembly"/>
    <property type="evidence" value="ECO:0007669"/>
    <property type="project" value="InterPro"/>
</dbReference>
<evidence type="ECO:0000256" key="6">
    <source>
        <dbReference type="ARBA" id="ARBA00075033"/>
    </source>
</evidence>
<reference evidence="10 11" key="1">
    <citation type="submission" date="2016-07" db="EMBL/GenBank/DDBJ databases">
        <title>Pervasive Adenine N6-methylation of Active Genes in Fungi.</title>
        <authorList>
            <consortium name="DOE Joint Genome Institute"/>
            <person name="Mondo S.J."/>
            <person name="Dannebaum R.O."/>
            <person name="Kuo R.C."/>
            <person name="Labutti K."/>
            <person name="Haridas S."/>
            <person name="Kuo A."/>
            <person name="Salamov A."/>
            <person name="Ahrendt S.R."/>
            <person name="Lipzen A."/>
            <person name="Sullivan W."/>
            <person name="Andreopoulos W.B."/>
            <person name="Clum A."/>
            <person name="Lindquist E."/>
            <person name="Daum C."/>
            <person name="Ramamoorthy G.K."/>
            <person name="Gryganskyi A."/>
            <person name="Culley D."/>
            <person name="Magnuson J.K."/>
            <person name="James T.Y."/>
            <person name="O'Malley M.A."/>
            <person name="Stajich J.E."/>
            <person name="Spatafora J.W."/>
            <person name="Visel A."/>
            <person name="Grigoriev I.V."/>
        </authorList>
    </citation>
    <scope>NUCLEOTIDE SEQUENCE [LARGE SCALE GENOMIC DNA]</scope>
    <source>
        <strain evidence="10 11">CBS 129021</strain>
    </source>
</reference>
<comment type="similarity">
    <text evidence="2">Belongs to the CENP-C/MIF2 family.</text>
</comment>
<feature type="compositionally biased region" description="Polar residues" evidence="7">
    <location>
        <begin position="159"/>
        <end position="171"/>
    </location>
</feature>
<dbReference type="AlphaFoldDB" id="A0A1Y2DXG1"/>
<dbReference type="EMBL" id="MCFJ01000007">
    <property type="protein sequence ID" value="ORY63982.1"/>
    <property type="molecule type" value="Genomic_DNA"/>
</dbReference>
<feature type="region of interest" description="Disordered" evidence="7">
    <location>
        <begin position="449"/>
        <end position="488"/>
    </location>
</feature>
<dbReference type="GO" id="GO:0051315">
    <property type="term" value="P:attachment of mitotic spindle microtubules to kinetochore"/>
    <property type="evidence" value="ECO:0007669"/>
    <property type="project" value="TreeGrafter"/>
</dbReference>
<feature type="compositionally biased region" description="Acidic residues" evidence="7">
    <location>
        <begin position="476"/>
        <end position="488"/>
    </location>
</feature>
<sequence length="636" mass="71595">MAPVRQAQRRNPSSQGDHVYALGKVGRRTGVTLEDTGVRDEYGMGPADGLFSSPEKETNGWNQTASDDEQDMDIDESSQVMGPQTIAKLRRERLSIPRARSPMKTNLNSPAIHNLRLAPSSSPTRGSIVHEPEAHRATSVKRRLDFSADQQMKPPMNGYSKTVGSKSQNGRVVNGHDEEDSDDDEVLQGRSANPPEVEEEDEEEEEEEESMQVLDPGGDDEDVEPPVQDDEPSVEMEAEESEAEEEEEEEVKQPRKRSRKPKAKEVEISAVERATPEPDEVEDEEPVTKKRGRSAKNASKEVPEPTSESSKHRPSRRSSLSEDNDVSEEREAKRPRTEKKPKASKVAASKAPATKGKPGRKRKSSAIGVDSPQVQRGPPPPRARGLVSLKADRAATKTTRSGRVSFQPLQFWKGERVEYDTENEETIEDKGRCRHIKIGASIKEIRRIEEEEASNKPKKRRGKPASGRSRRRVSEADEDDEDREDWEIDPGQVAGEVIYWRREHELNPPQEEDQVEVEDQELAISHNAVQMKDIKDATFRFAKTLTMPFFGTGIVDLPPHSEKRPKNARKMQMVFFVHYGSVVVTIAQTVFRITKGGHWFVPRGNHYSIENDRDRPARIFFAQGCELLVPAESQEM</sequence>
<dbReference type="Pfam" id="PF11699">
    <property type="entry name" value="CENP-C_C"/>
    <property type="match status" value="1"/>
</dbReference>
<dbReference type="OrthoDB" id="1939643at2759"/>
<evidence type="ECO:0000256" key="7">
    <source>
        <dbReference type="SAM" id="MobiDB-lite"/>
    </source>
</evidence>
<dbReference type="GO" id="GO:0000776">
    <property type="term" value="C:kinetochore"/>
    <property type="evidence" value="ECO:0007669"/>
    <property type="project" value="InterPro"/>
</dbReference>
<accession>A0A1Y2DXG1</accession>
<feature type="compositionally biased region" description="Acidic residues" evidence="7">
    <location>
        <begin position="66"/>
        <end position="76"/>
    </location>
</feature>
<dbReference type="InParanoid" id="A0A1Y2DXG1"/>
<feature type="domain" description="Mif2 N-terminal" evidence="9">
    <location>
        <begin position="19"/>
        <end position="146"/>
    </location>
</feature>
<keyword evidence="3" id="KW-0238">DNA-binding</keyword>
<dbReference type="GO" id="GO:0005634">
    <property type="term" value="C:nucleus"/>
    <property type="evidence" value="ECO:0007669"/>
    <property type="project" value="UniProtKB-SubCell"/>
</dbReference>
<evidence type="ECO:0000259" key="9">
    <source>
        <dbReference type="Pfam" id="PF15624"/>
    </source>
</evidence>
<evidence type="ECO:0000256" key="1">
    <source>
        <dbReference type="ARBA" id="ARBA00004123"/>
    </source>
</evidence>
<evidence type="ECO:0000259" key="8">
    <source>
        <dbReference type="Pfam" id="PF11699"/>
    </source>
</evidence>
<feature type="domain" description="Mif2/CENP-C cupin" evidence="8">
    <location>
        <begin position="539"/>
        <end position="623"/>
    </location>
</feature>
<dbReference type="InterPro" id="IPR025974">
    <property type="entry name" value="Mif2/CENP-C_cupin"/>
</dbReference>
<dbReference type="PANTHER" id="PTHR16684:SF11">
    <property type="entry name" value="CENTROMERE PROTEIN C"/>
    <property type="match status" value="1"/>
</dbReference>
<feature type="region of interest" description="Disordered" evidence="7">
    <location>
        <begin position="1"/>
        <end position="403"/>
    </location>
</feature>
<dbReference type="InterPro" id="IPR014710">
    <property type="entry name" value="RmlC-like_jellyroll"/>
</dbReference>
<evidence type="ECO:0000313" key="10">
    <source>
        <dbReference type="EMBL" id="ORY63982.1"/>
    </source>
</evidence>
<evidence type="ECO:0000313" key="11">
    <source>
        <dbReference type="Proteomes" id="UP000193689"/>
    </source>
</evidence>
<dbReference type="RefSeq" id="XP_040715396.1">
    <property type="nucleotide sequence ID" value="XM_040863837.1"/>
</dbReference>
<dbReference type="Pfam" id="PF15624">
    <property type="entry name" value="Mif2_N"/>
    <property type="match status" value="1"/>
</dbReference>
<feature type="compositionally biased region" description="Basic and acidic residues" evidence="7">
    <location>
        <begin position="327"/>
        <end position="341"/>
    </location>
</feature>
<dbReference type="STRING" id="1141098.A0A1Y2DXG1"/>
<keyword evidence="4" id="KW-0539">Nucleus</keyword>
<feature type="compositionally biased region" description="Low complexity" evidence="7">
    <location>
        <begin position="344"/>
        <end position="353"/>
    </location>
</feature>
<keyword evidence="11" id="KW-1185">Reference proteome</keyword>
<evidence type="ECO:0000256" key="3">
    <source>
        <dbReference type="ARBA" id="ARBA00023125"/>
    </source>
</evidence>
<dbReference type="CDD" id="cd06993">
    <property type="entry name" value="cupin_CENP-C_C"/>
    <property type="match status" value="1"/>
</dbReference>
<comment type="caution">
    <text evidence="10">The sequence shown here is derived from an EMBL/GenBank/DDBJ whole genome shotgun (WGS) entry which is preliminary data.</text>
</comment>
<dbReference type="InterPro" id="IPR028386">
    <property type="entry name" value="CENP-C/Mif2/cnp3"/>
</dbReference>
<protein>
    <recommendedName>
        <fullName evidence="6">CENP-C homolog</fullName>
    </recommendedName>
</protein>
<dbReference type="InterPro" id="IPR028929">
    <property type="entry name" value="Mif2_N"/>
</dbReference>
<dbReference type="PANTHER" id="PTHR16684">
    <property type="entry name" value="CENTROMERE PROTEIN C"/>
    <property type="match status" value="1"/>
</dbReference>
<evidence type="ECO:0000256" key="2">
    <source>
        <dbReference type="ARBA" id="ARBA00010291"/>
    </source>
</evidence>
<proteinExistence type="inferred from homology"/>
<feature type="compositionally biased region" description="Acidic residues" evidence="7">
    <location>
        <begin position="177"/>
        <end position="186"/>
    </location>
</feature>
<feature type="compositionally biased region" description="Basic and acidic residues" evidence="7">
    <location>
        <begin position="128"/>
        <end position="146"/>
    </location>
</feature>
<evidence type="ECO:0000256" key="5">
    <source>
        <dbReference type="ARBA" id="ARBA00057947"/>
    </source>
</evidence>
<feature type="compositionally biased region" description="Basic residues" evidence="7">
    <location>
        <begin position="456"/>
        <end position="471"/>
    </location>
</feature>
<gene>
    <name evidence="10" type="ORF">BCR38DRAFT_485124</name>
</gene>
<dbReference type="GeneID" id="63780049"/>
<organism evidence="10 11">
    <name type="scientific">Pseudomassariella vexata</name>
    <dbReference type="NCBI Taxonomy" id="1141098"/>
    <lineage>
        <taxon>Eukaryota</taxon>
        <taxon>Fungi</taxon>
        <taxon>Dikarya</taxon>
        <taxon>Ascomycota</taxon>
        <taxon>Pezizomycotina</taxon>
        <taxon>Sordariomycetes</taxon>
        <taxon>Xylariomycetidae</taxon>
        <taxon>Amphisphaeriales</taxon>
        <taxon>Pseudomassariaceae</taxon>
        <taxon>Pseudomassariella</taxon>
    </lineage>
</organism>
<feature type="compositionally biased region" description="Acidic residues" evidence="7">
    <location>
        <begin position="196"/>
        <end position="210"/>
    </location>
</feature>
<dbReference type="InterPro" id="IPR011051">
    <property type="entry name" value="RmlC_Cupin_sf"/>
</dbReference>
<comment type="function">
    <text evidence="5">Component of the kinetochore, a multiprotein complex that assembles on centromeric DNA and attaches chromosomes to spindle microtubules, mediating chromosome segregation and sister chromatid segregation during meiosis and mitosis. Component of the inner kinetochore constitutive centromere-associated network (CCAN), which serves as a structural platform for outer kinetochore assembly.</text>
</comment>
<evidence type="ECO:0000256" key="4">
    <source>
        <dbReference type="ARBA" id="ARBA00023242"/>
    </source>
</evidence>
<feature type="compositionally biased region" description="Acidic residues" evidence="7">
    <location>
        <begin position="217"/>
        <end position="250"/>
    </location>
</feature>
<dbReference type="FunFam" id="2.60.120.10:FF:000033">
    <property type="entry name" value="Centromere protein C 1"/>
    <property type="match status" value="1"/>
</dbReference>
<dbReference type="Gene3D" id="2.60.120.10">
    <property type="entry name" value="Jelly Rolls"/>
    <property type="match status" value="1"/>
</dbReference>